<reference evidence="2 3" key="1">
    <citation type="submission" date="2022-05" db="EMBL/GenBank/DDBJ databases">
        <authorList>
            <consortium name="Genoscope - CEA"/>
            <person name="William W."/>
        </authorList>
    </citation>
    <scope>NUCLEOTIDE SEQUENCE [LARGE SCALE GENOMIC DNA]</scope>
</reference>
<feature type="region of interest" description="Disordered" evidence="1">
    <location>
        <begin position="1"/>
        <end position="39"/>
    </location>
</feature>
<protein>
    <submittedName>
        <fullName evidence="2">Uncharacterized protein</fullName>
    </submittedName>
</protein>
<dbReference type="EMBL" id="CALNXK010000112">
    <property type="protein sequence ID" value="CAH3158824.1"/>
    <property type="molecule type" value="Genomic_DNA"/>
</dbReference>
<evidence type="ECO:0000256" key="1">
    <source>
        <dbReference type="SAM" id="MobiDB-lite"/>
    </source>
</evidence>
<comment type="caution">
    <text evidence="2">The sequence shown here is derived from an EMBL/GenBank/DDBJ whole genome shotgun (WGS) entry which is preliminary data.</text>
</comment>
<organism evidence="2 3">
    <name type="scientific">Porites lobata</name>
    <dbReference type="NCBI Taxonomy" id="104759"/>
    <lineage>
        <taxon>Eukaryota</taxon>
        <taxon>Metazoa</taxon>
        <taxon>Cnidaria</taxon>
        <taxon>Anthozoa</taxon>
        <taxon>Hexacorallia</taxon>
        <taxon>Scleractinia</taxon>
        <taxon>Fungiina</taxon>
        <taxon>Poritidae</taxon>
        <taxon>Porites</taxon>
    </lineage>
</organism>
<gene>
    <name evidence="2" type="ORF">PLOB_00003353</name>
</gene>
<feature type="compositionally biased region" description="Polar residues" evidence="1">
    <location>
        <begin position="1"/>
        <end position="21"/>
    </location>
</feature>
<keyword evidence="3" id="KW-1185">Reference proteome</keyword>
<accession>A0ABN8QC41</accession>
<name>A0ABN8QC41_9CNID</name>
<feature type="compositionally biased region" description="Basic residues" evidence="1">
    <location>
        <begin position="28"/>
        <end position="39"/>
    </location>
</feature>
<sequence length="144" mass="17380">MPLRRSTSCEFTSFSHGTEYNSESEKIKGRRSRSARKKSVQWSEDLEEVRYFSPHRSRSETIRRKFQKVKKRAEHFTEQPMMRVFMNFRESRVKRLRLIGQHTNCFSLDSGMQSFEEYNKQWDRLFEMYSSPNISVETKDTETV</sequence>
<evidence type="ECO:0000313" key="2">
    <source>
        <dbReference type="EMBL" id="CAH3158824.1"/>
    </source>
</evidence>
<evidence type="ECO:0000313" key="3">
    <source>
        <dbReference type="Proteomes" id="UP001159405"/>
    </source>
</evidence>
<proteinExistence type="predicted"/>
<dbReference type="Proteomes" id="UP001159405">
    <property type="component" value="Unassembled WGS sequence"/>
</dbReference>